<evidence type="ECO:0000256" key="4">
    <source>
        <dbReference type="ARBA" id="ARBA00022692"/>
    </source>
</evidence>
<evidence type="ECO:0000256" key="8">
    <source>
        <dbReference type="SAM" id="Phobius"/>
    </source>
</evidence>
<dbReference type="InterPro" id="IPR004299">
    <property type="entry name" value="MBOAT_fam"/>
</dbReference>
<reference evidence="9" key="2">
    <citation type="journal article" date="2021" name="PeerJ">
        <title>Extensive microbial diversity within the chicken gut microbiome revealed by metagenomics and culture.</title>
        <authorList>
            <person name="Gilroy R."/>
            <person name="Ravi A."/>
            <person name="Getino M."/>
            <person name="Pursley I."/>
            <person name="Horton D.L."/>
            <person name="Alikhan N.F."/>
            <person name="Baker D."/>
            <person name="Gharbi K."/>
            <person name="Hall N."/>
            <person name="Watson M."/>
            <person name="Adriaenssens E.M."/>
            <person name="Foster-Nyarko E."/>
            <person name="Jarju S."/>
            <person name="Secka A."/>
            <person name="Antonio M."/>
            <person name="Oren A."/>
            <person name="Chaudhuri R.R."/>
            <person name="La Ragione R."/>
            <person name="Hildebrand F."/>
            <person name="Pallen M.J."/>
        </authorList>
    </citation>
    <scope>NUCLEOTIDE SEQUENCE</scope>
    <source>
        <strain evidence="9">ChiHcec3-6078</strain>
    </source>
</reference>
<dbReference type="GO" id="GO:0005886">
    <property type="term" value="C:plasma membrane"/>
    <property type="evidence" value="ECO:0007669"/>
    <property type="project" value="UniProtKB-SubCell"/>
</dbReference>
<accession>A0A9D1I3B1</accession>
<dbReference type="InterPro" id="IPR028362">
    <property type="entry name" value="AlgI"/>
</dbReference>
<protein>
    <submittedName>
        <fullName evidence="9">MBOAT family protein</fullName>
    </submittedName>
</protein>
<organism evidence="9 10">
    <name type="scientific">Candidatus Allocopromorpha excrementigallinarum</name>
    <dbReference type="NCBI Taxonomy" id="2840742"/>
    <lineage>
        <taxon>Bacteria</taxon>
        <taxon>Bacillati</taxon>
        <taxon>Bacillota</taxon>
        <taxon>Clostridia</taxon>
        <taxon>Eubacteriales</taxon>
        <taxon>Eubacteriaceae</taxon>
        <taxon>Eubacteriaceae incertae sedis</taxon>
        <taxon>Candidatus Allocopromorpha</taxon>
    </lineage>
</organism>
<feature type="transmembrane region" description="Helical" evidence="8">
    <location>
        <begin position="463"/>
        <end position="479"/>
    </location>
</feature>
<comment type="caution">
    <text evidence="9">The sequence shown here is derived from an EMBL/GenBank/DDBJ whole genome shotgun (WGS) entry which is preliminary data.</text>
</comment>
<dbReference type="PIRSF" id="PIRSF500217">
    <property type="entry name" value="AlgI"/>
    <property type="match status" value="1"/>
</dbReference>
<evidence type="ECO:0000256" key="6">
    <source>
        <dbReference type="ARBA" id="ARBA00023136"/>
    </source>
</evidence>
<dbReference type="GO" id="GO:0016746">
    <property type="term" value="F:acyltransferase activity"/>
    <property type="evidence" value="ECO:0007669"/>
    <property type="project" value="UniProtKB-KW"/>
</dbReference>
<keyword evidence="4 8" id="KW-0812">Transmembrane</keyword>
<feature type="transmembrane region" description="Helical" evidence="8">
    <location>
        <begin position="373"/>
        <end position="395"/>
    </location>
</feature>
<feature type="transmembrane region" description="Helical" evidence="8">
    <location>
        <begin position="96"/>
        <end position="117"/>
    </location>
</feature>
<keyword evidence="3 7" id="KW-1003">Cell membrane</keyword>
<comment type="subcellular location">
    <subcellularLocation>
        <location evidence="1">Cell membrane</location>
        <topology evidence="1">Multi-pass membrane protein</topology>
    </subcellularLocation>
</comment>
<dbReference type="GO" id="GO:0042121">
    <property type="term" value="P:alginic acid biosynthetic process"/>
    <property type="evidence" value="ECO:0007669"/>
    <property type="project" value="InterPro"/>
</dbReference>
<evidence type="ECO:0000256" key="3">
    <source>
        <dbReference type="ARBA" id="ARBA00022475"/>
    </source>
</evidence>
<evidence type="ECO:0000256" key="7">
    <source>
        <dbReference type="PIRNR" id="PIRNR016636"/>
    </source>
</evidence>
<dbReference type="InterPro" id="IPR024194">
    <property type="entry name" value="Ac/AlaTfrase_AlgI/DltB"/>
</dbReference>
<feature type="transmembrane region" description="Helical" evidence="8">
    <location>
        <begin position="137"/>
        <end position="158"/>
    </location>
</feature>
<dbReference type="AlphaFoldDB" id="A0A9D1I3B1"/>
<feature type="transmembrane region" description="Helical" evidence="8">
    <location>
        <begin position="499"/>
        <end position="517"/>
    </location>
</feature>
<feature type="transmembrane region" description="Helical" evidence="8">
    <location>
        <begin position="39"/>
        <end position="64"/>
    </location>
</feature>
<sequence length="529" mass="59837">MSYTTLTFLFFLLATGILYFALPKKLQWPVLLAASLGFFALWCGKLIWMPAVAAFVIYAAALYIQRTDRNFRELLKGAEPSEKKSLKKKRDRRKKAAAAGAVIMLLAGLVAAKYMGFFGDVVNSLAAFFGKGHPIPVFHILMPLGISYYTLMAISYVADVYRGTVKAEKNPFMLMLFLCYFPHIVEGPFDRYEPLCRQFREPHYLDYEKIRDGGIRFVWGLFKKFVIADRAALIAAPVFAEPDSFGGTALLAGGIFFTLQIYADFSGCMDMVRGVSHMLGIEIAENFRRPFFAVSIEDFWRRWHITLGHWLRDYVFYSVSLSKHFRKVSEKTAKYISSQRVKELLPAAYALFFVWLCNGLWHGAGWKYIFYGLYYYILMMAGRAAAPAFDAAAAALKVDREGRGFHIFRVFRTCLIVCFGMIIFRSETLSKAWDMTAGIAAGLFSAPFPEGTDMFTGFGAEDMVVLLAASAILLTVSVMEERGREPLKLLTGRPVFIRWPLYMCLLFSVIILGVYGGNHTSMAFIYAEF</sequence>
<gene>
    <name evidence="9" type="ORF">IAC50_06515</name>
</gene>
<dbReference type="InterPro" id="IPR051085">
    <property type="entry name" value="MB_O-acyltransferase"/>
</dbReference>
<keyword evidence="5 8" id="KW-1133">Transmembrane helix</keyword>
<dbReference type="Proteomes" id="UP000824090">
    <property type="component" value="Unassembled WGS sequence"/>
</dbReference>
<evidence type="ECO:0000256" key="1">
    <source>
        <dbReference type="ARBA" id="ARBA00004651"/>
    </source>
</evidence>
<feature type="transmembrane region" description="Helical" evidence="8">
    <location>
        <begin position="344"/>
        <end position="361"/>
    </location>
</feature>
<evidence type="ECO:0000313" key="10">
    <source>
        <dbReference type="Proteomes" id="UP000824090"/>
    </source>
</evidence>
<dbReference type="PANTHER" id="PTHR13285">
    <property type="entry name" value="ACYLTRANSFERASE"/>
    <property type="match status" value="1"/>
</dbReference>
<reference evidence="9" key="1">
    <citation type="submission" date="2020-10" db="EMBL/GenBank/DDBJ databases">
        <authorList>
            <person name="Gilroy R."/>
        </authorList>
    </citation>
    <scope>NUCLEOTIDE SEQUENCE</scope>
    <source>
        <strain evidence="9">ChiHcec3-6078</strain>
    </source>
</reference>
<keyword evidence="7" id="KW-0012">Acyltransferase</keyword>
<keyword evidence="7" id="KW-0808">Transferase</keyword>
<evidence type="ECO:0000256" key="5">
    <source>
        <dbReference type="ARBA" id="ARBA00022989"/>
    </source>
</evidence>
<evidence type="ECO:0000256" key="2">
    <source>
        <dbReference type="ARBA" id="ARBA00010323"/>
    </source>
</evidence>
<name>A0A9D1I3B1_9FIRM</name>
<dbReference type="EMBL" id="DVMP01000121">
    <property type="protein sequence ID" value="HIU26125.1"/>
    <property type="molecule type" value="Genomic_DNA"/>
</dbReference>
<keyword evidence="6 7" id="KW-0472">Membrane</keyword>
<proteinExistence type="inferred from homology"/>
<dbReference type="Pfam" id="PF03062">
    <property type="entry name" value="MBOAT"/>
    <property type="match status" value="1"/>
</dbReference>
<dbReference type="PANTHER" id="PTHR13285:SF18">
    <property type="entry name" value="PROTEIN-CYSTEINE N-PALMITOYLTRANSFERASE RASP"/>
    <property type="match status" value="1"/>
</dbReference>
<feature type="transmembrane region" description="Helical" evidence="8">
    <location>
        <begin position="407"/>
        <end position="424"/>
    </location>
</feature>
<evidence type="ECO:0000313" key="9">
    <source>
        <dbReference type="EMBL" id="HIU26125.1"/>
    </source>
</evidence>
<dbReference type="PIRSF" id="PIRSF016636">
    <property type="entry name" value="AlgI_DltB"/>
    <property type="match status" value="1"/>
</dbReference>
<comment type="similarity">
    <text evidence="2 7">Belongs to the membrane-bound acyltransferase family.</text>
</comment>